<evidence type="ECO:0000313" key="2">
    <source>
        <dbReference type="Proteomes" id="UP000007882"/>
    </source>
</evidence>
<evidence type="ECO:0000313" key="1">
    <source>
        <dbReference type="EMBL" id="BAL87309.1"/>
    </source>
</evidence>
<dbReference type="OrthoDB" id="4530824at2"/>
<dbReference type="Proteomes" id="UP000007882">
    <property type="component" value="Chromosome"/>
</dbReference>
<proteinExistence type="predicted"/>
<protein>
    <recommendedName>
        <fullName evidence="3">Major capsid protein</fullName>
    </recommendedName>
</protein>
<dbReference type="eggNOG" id="ENOG502ZA8G">
    <property type="taxonomic scope" value="Bacteria"/>
</dbReference>
<evidence type="ECO:0008006" key="3">
    <source>
        <dbReference type="Google" id="ProtNLM"/>
    </source>
</evidence>
<dbReference type="Pfam" id="PF25209">
    <property type="entry name" value="Phage_capsid_4"/>
    <property type="match status" value="1"/>
</dbReference>
<dbReference type="RefSeq" id="WP_014442204.1">
    <property type="nucleotide sequence ID" value="NC_017093.1"/>
</dbReference>
<dbReference type="STRING" id="512565.AMIS_20890"/>
<keyword evidence="2" id="KW-1185">Reference proteome</keyword>
<gene>
    <name evidence="1" type="ordered locus">AMIS_20890</name>
</gene>
<dbReference type="HOGENOM" id="CLU_905767_0_0_11"/>
<accession>I0H2S2</accession>
<reference evidence="1 2" key="1">
    <citation type="submission" date="2012-02" db="EMBL/GenBank/DDBJ databases">
        <title>Complete genome sequence of Actinoplanes missouriensis 431 (= NBRC 102363).</title>
        <authorList>
            <person name="Ohnishi Y."/>
            <person name="Ishikawa J."/>
            <person name="Sekine M."/>
            <person name="Hosoyama A."/>
            <person name="Harada T."/>
            <person name="Narita H."/>
            <person name="Hata T."/>
            <person name="Konno Y."/>
            <person name="Tutikane K."/>
            <person name="Fujita N."/>
            <person name="Horinouchi S."/>
            <person name="Hayakawa M."/>
        </authorList>
    </citation>
    <scope>NUCLEOTIDE SEQUENCE [LARGE SCALE GENOMIC DNA]</scope>
    <source>
        <strain evidence="2">ATCC 14538 / DSM 43046 / CBS 188.64 / JCM 3121 / NBRC 102363 / NCIMB 12654 / NRRL B-3342 / UNCC 431</strain>
    </source>
</reference>
<dbReference type="PATRIC" id="fig|512565.3.peg.2090"/>
<dbReference type="EMBL" id="AP012319">
    <property type="protein sequence ID" value="BAL87309.1"/>
    <property type="molecule type" value="Genomic_DNA"/>
</dbReference>
<name>I0H2S2_ACTM4</name>
<sequence>MPLQTYPPAPATLSGDLLTINRLLANPALIERRLKALDDIGFIADELLPARFRTSGGAVQYEINDQPLFTNRSVTAVGPGSEYPRALPQSGTAALAAVSKWGQATELTDERIKRSIPMGNAVDWALRVLSNTVTQKIDRLAIAAFASAVTDTLTASDWTGTTPKMLLDVEKGKARVAGREMGYRADTILITDAKYAYLASDDKIATLRKRETTDNPVYGGVIDRIAGLKVLTTPIANMPGGTDDVWVFDSRAIGGMADEANLDPGYATAENGIQVQTRRVPERDVWHMWGRRITVPVITDPLAGVKLTGTGTA</sequence>
<dbReference type="AlphaFoldDB" id="I0H2S2"/>
<dbReference type="KEGG" id="ams:AMIS_20890"/>
<organism evidence="1 2">
    <name type="scientific">Actinoplanes missouriensis (strain ATCC 14538 / DSM 43046 / CBS 188.64 / JCM 3121 / NBRC 102363 / NCIMB 12654 / NRRL B-3342 / UNCC 431)</name>
    <dbReference type="NCBI Taxonomy" id="512565"/>
    <lineage>
        <taxon>Bacteria</taxon>
        <taxon>Bacillati</taxon>
        <taxon>Actinomycetota</taxon>
        <taxon>Actinomycetes</taxon>
        <taxon>Micromonosporales</taxon>
        <taxon>Micromonosporaceae</taxon>
        <taxon>Actinoplanes</taxon>
    </lineage>
</organism>